<dbReference type="AlphaFoldDB" id="A0A6A6P1T1"/>
<feature type="chain" id="PRO_5025570600" evidence="1">
    <location>
        <begin position="25"/>
        <end position="94"/>
    </location>
</feature>
<name>A0A6A6P1T1_9PEZI</name>
<proteinExistence type="predicted"/>
<protein>
    <submittedName>
        <fullName evidence="2">Uncharacterized protein</fullName>
    </submittedName>
</protein>
<gene>
    <name evidence="2" type="ORF">BDY21DRAFT_16320</name>
</gene>
<evidence type="ECO:0000256" key="1">
    <source>
        <dbReference type="SAM" id="SignalP"/>
    </source>
</evidence>
<evidence type="ECO:0000313" key="3">
    <source>
        <dbReference type="Proteomes" id="UP000799766"/>
    </source>
</evidence>
<sequence length="94" mass="10560">MRTKYLVAIITLSCHGLVFQPVSSLSSRKGRLLQTGGERASLVSGMLNLESYWLGEMKKYFCTIRDMLSFFPSRVHVVCILGPYDLTDGVEVEL</sequence>
<dbReference type="EMBL" id="MU001679">
    <property type="protein sequence ID" value="KAF2457774.1"/>
    <property type="molecule type" value="Genomic_DNA"/>
</dbReference>
<feature type="signal peptide" evidence="1">
    <location>
        <begin position="1"/>
        <end position="24"/>
    </location>
</feature>
<dbReference type="Proteomes" id="UP000799766">
    <property type="component" value="Unassembled WGS sequence"/>
</dbReference>
<accession>A0A6A6P1T1</accession>
<evidence type="ECO:0000313" key="2">
    <source>
        <dbReference type="EMBL" id="KAF2457774.1"/>
    </source>
</evidence>
<keyword evidence="1" id="KW-0732">Signal</keyword>
<reference evidence="2" key="1">
    <citation type="journal article" date="2020" name="Stud. Mycol.">
        <title>101 Dothideomycetes genomes: a test case for predicting lifestyles and emergence of pathogens.</title>
        <authorList>
            <person name="Haridas S."/>
            <person name="Albert R."/>
            <person name="Binder M."/>
            <person name="Bloem J."/>
            <person name="Labutti K."/>
            <person name="Salamov A."/>
            <person name="Andreopoulos B."/>
            <person name="Baker S."/>
            <person name="Barry K."/>
            <person name="Bills G."/>
            <person name="Bluhm B."/>
            <person name="Cannon C."/>
            <person name="Castanera R."/>
            <person name="Culley D."/>
            <person name="Daum C."/>
            <person name="Ezra D."/>
            <person name="Gonzalez J."/>
            <person name="Henrissat B."/>
            <person name="Kuo A."/>
            <person name="Liang C."/>
            <person name="Lipzen A."/>
            <person name="Lutzoni F."/>
            <person name="Magnuson J."/>
            <person name="Mondo S."/>
            <person name="Nolan M."/>
            <person name="Ohm R."/>
            <person name="Pangilinan J."/>
            <person name="Park H.-J."/>
            <person name="Ramirez L."/>
            <person name="Alfaro M."/>
            <person name="Sun H."/>
            <person name="Tritt A."/>
            <person name="Yoshinaga Y."/>
            <person name="Zwiers L.-H."/>
            <person name="Turgeon B."/>
            <person name="Goodwin S."/>
            <person name="Spatafora J."/>
            <person name="Crous P."/>
            <person name="Grigoriev I."/>
        </authorList>
    </citation>
    <scope>NUCLEOTIDE SEQUENCE</scope>
    <source>
        <strain evidence="2">ATCC 16933</strain>
    </source>
</reference>
<organism evidence="2 3">
    <name type="scientific">Lineolata rhizophorae</name>
    <dbReference type="NCBI Taxonomy" id="578093"/>
    <lineage>
        <taxon>Eukaryota</taxon>
        <taxon>Fungi</taxon>
        <taxon>Dikarya</taxon>
        <taxon>Ascomycota</taxon>
        <taxon>Pezizomycotina</taxon>
        <taxon>Dothideomycetes</taxon>
        <taxon>Dothideomycetes incertae sedis</taxon>
        <taxon>Lineolatales</taxon>
        <taxon>Lineolataceae</taxon>
        <taxon>Lineolata</taxon>
    </lineage>
</organism>
<keyword evidence="3" id="KW-1185">Reference proteome</keyword>